<gene>
    <name evidence="2" type="ORF">METZ01_LOCUS422196</name>
</gene>
<accession>A0A382XE59</accession>
<keyword evidence="1" id="KW-0812">Transmembrane</keyword>
<name>A0A382XE59_9ZZZZ</name>
<reference evidence="2" key="1">
    <citation type="submission" date="2018-05" db="EMBL/GenBank/DDBJ databases">
        <authorList>
            <person name="Lanie J.A."/>
            <person name="Ng W.-L."/>
            <person name="Kazmierczak K.M."/>
            <person name="Andrzejewski T.M."/>
            <person name="Davidsen T.M."/>
            <person name="Wayne K.J."/>
            <person name="Tettelin H."/>
            <person name="Glass J.I."/>
            <person name="Rusch D."/>
            <person name="Podicherti R."/>
            <person name="Tsui H.-C.T."/>
            <person name="Winkler M.E."/>
        </authorList>
    </citation>
    <scope>NUCLEOTIDE SEQUENCE</scope>
</reference>
<dbReference type="AlphaFoldDB" id="A0A382XE59"/>
<sequence length="76" mass="8406">MAWARSKAFLERVQLGSIILYLICLGGYTISAVGEVWDYLRADLFGFTFFSLFIASTILLRFEGPAESSEGSAESD</sequence>
<evidence type="ECO:0000256" key="1">
    <source>
        <dbReference type="SAM" id="Phobius"/>
    </source>
</evidence>
<evidence type="ECO:0000313" key="2">
    <source>
        <dbReference type="EMBL" id="SVD69342.1"/>
    </source>
</evidence>
<dbReference type="EMBL" id="UINC01167057">
    <property type="protein sequence ID" value="SVD69342.1"/>
    <property type="molecule type" value="Genomic_DNA"/>
</dbReference>
<protein>
    <submittedName>
        <fullName evidence="2">Uncharacterized protein</fullName>
    </submittedName>
</protein>
<organism evidence="2">
    <name type="scientific">marine metagenome</name>
    <dbReference type="NCBI Taxonomy" id="408172"/>
    <lineage>
        <taxon>unclassified sequences</taxon>
        <taxon>metagenomes</taxon>
        <taxon>ecological metagenomes</taxon>
    </lineage>
</organism>
<proteinExistence type="predicted"/>
<keyword evidence="1" id="KW-1133">Transmembrane helix</keyword>
<feature type="transmembrane region" description="Helical" evidence="1">
    <location>
        <begin position="44"/>
        <end position="62"/>
    </location>
</feature>
<keyword evidence="1" id="KW-0472">Membrane</keyword>
<feature type="transmembrane region" description="Helical" evidence="1">
    <location>
        <begin position="12"/>
        <end position="32"/>
    </location>
</feature>